<organism evidence="9 10">
    <name type="scientific">Caenibius tardaugens NBRC 16725</name>
    <dbReference type="NCBI Taxonomy" id="1219035"/>
    <lineage>
        <taxon>Bacteria</taxon>
        <taxon>Pseudomonadati</taxon>
        <taxon>Pseudomonadota</taxon>
        <taxon>Alphaproteobacteria</taxon>
        <taxon>Sphingomonadales</taxon>
        <taxon>Erythrobacteraceae</taxon>
        <taxon>Caenibius</taxon>
    </lineage>
</organism>
<comment type="caution">
    <text evidence="9">The sequence shown here is derived from an EMBL/GenBank/DDBJ whole genome shotgun (WGS) entry which is preliminary data.</text>
</comment>
<dbReference type="PROSITE" id="PS00059">
    <property type="entry name" value="ADH_ZINC"/>
    <property type="match status" value="1"/>
</dbReference>
<dbReference type="FunFam" id="3.40.50.720:FF:000003">
    <property type="entry name" value="S-(hydroxymethyl)glutathione dehydrogenase"/>
    <property type="match status" value="1"/>
</dbReference>
<dbReference type="SUPFAM" id="SSF50129">
    <property type="entry name" value="GroES-like"/>
    <property type="match status" value="2"/>
</dbReference>
<keyword evidence="4" id="KW-0560">Oxidoreductase</keyword>
<dbReference type="eggNOG" id="COG1062">
    <property type="taxonomic scope" value="Bacteria"/>
</dbReference>
<dbReference type="Pfam" id="PF00107">
    <property type="entry name" value="ADH_zinc_N"/>
    <property type="match status" value="1"/>
</dbReference>
<dbReference type="PANTHER" id="PTHR43880:SF12">
    <property type="entry name" value="ALCOHOL DEHYDROGENASE CLASS-3"/>
    <property type="match status" value="1"/>
</dbReference>
<dbReference type="Gene3D" id="3.40.50.720">
    <property type="entry name" value="NAD(P)-binding Rossmann-like Domain"/>
    <property type="match status" value="1"/>
</dbReference>
<evidence type="ECO:0000313" key="10">
    <source>
        <dbReference type="Proteomes" id="UP000016568"/>
    </source>
</evidence>
<evidence type="ECO:0000256" key="3">
    <source>
        <dbReference type="ARBA" id="ARBA00022833"/>
    </source>
</evidence>
<dbReference type="InterPro" id="IPR013154">
    <property type="entry name" value="ADH-like_N"/>
</dbReference>
<comment type="cofactor">
    <cofactor evidence="1 6">
        <name>Zn(2+)</name>
        <dbReference type="ChEBI" id="CHEBI:29105"/>
    </cofactor>
</comment>
<dbReference type="GO" id="GO:0051903">
    <property type="term" value="F:S-(hydroxymethyl)glutathione dehydrogenase [NAD(P)+] activity"/>
    <property type="evidence" value="ECO:0007669"/>
    <property type="project" value="TreeGrafter"/>
</dbReference>
<reference evidence="9 10" key="1">
    <citation type="submission" date="2013-09" db="EMBL/GenBank/DDBJ databases">
        <title>Whole genome shotgun sequence of Novosphingobium tardaugens NBRC 16725.</title>
        <authorList>
            <person name="Isaki S."/>
            <person name="Hosoyama A."/>
            <person name="Tsuchikane K."/>
            <person name="Katsumata H."/>
            <person name="Ando Y."/>
            <person name="Yamazaki S."/>
            <person name="Fujita N."/>
        </authorList>
    </citation>
    <scope>NUCLEOTIDE SEQUENCE [LARGE SCALE GENOMIC DNA]</scope>
    <source>
        <strain evidence="9 10">NBRC 16725</strain>
    </source>
</reference>
<dbReference type="SUPFAM" id="SSF51735">
    <property type="entry name" value="NAD(P)-binding Rossmann-fold domains"/>
    <property type="match status" value="1"/>
</dbReference>
<sequence length="366" mass="38685">MPVESRAAIMFSPREPLRVETVTVADPGPRDVLIRLDAASLCHSDLGYIDAKFPHPVPAILGHEGIGTVVRKGADVRVVDEGDVVIPYLLPDCGECPYCLSGRTNFCVQLGRSYAPGFPTWFSYQGTPVHGMLSLGTFSEYLVVPQDQVQKVNPAAPRGQASCIGCGVTTGVGAALITAKVEAGSSVVVFGLGGVGLSVVQGARIAGATTIVAVDLNADKESAARAMGATHFIHAAETDPVAAVHRLTGIGADYAFECVGSAKAFEQGLACLSAGGWAKMVSVGLIPDEVPIPGNWTNFVGKIWQQSLMGGARRKDVAGFVDWFMDGKLDLSAMVSHEITLDDINHGFDLMRQGKSNRAVIRYSDW</sequence>
<dbReference type="InterPro" id="IPR036291">
    <property type="entry name" value="NAD(P)-bd_dom_sf"/>
</dbReference>
<protein>
    <submittedName>
        <fullName evidence="9">Putative zinc-containing alcohol dehydrogenase</fullName>
    </submittedName>
</protein>
<evidence type="ECO:0000256" key="1">
    <source>
        <dbReference type="ARBA" id="ARBA00001947"/>
    </source>
</evidence>
<accession>U3A5X6</accession>
<dbReference type="EMBL" id="BASZ01000007">
    <property type="protein sequence ID" value="GAD50148.1"/>
    <property type="molecule type" value="Genomic_DNA"/>
</dbReference>
<evidence type="ECO:0000256" key="6">
    <source>
        <dbReference type="RuleBase" id="RU361277"/>
    </source>
</evidence>
<comment type="similarity">
    <text evidence="6">Belongs to the zinc-containing alcohol dehydrogenase family.</text>
</comment>
<dbReference type="InterPro" id="IPR002328">
    <property type="entry name" value="ADH_Zn_CS"/>
</dbReference>
<dbReference type="GO" id="GO:0005829">
    <property type="term" value="C:cytosol"/>
    <property type="evidence" value="ECO:0007669"/>
    <property type="project" value="TreeGrafter"/>
</dbReference>
<evidence type="ECO:0000259" key="8">
    <source>
        <dbReference type="Pfam" id="PF08240"/>
    </source>
</evidence>
<dbReference type="PANTHER" id="PTHR43880">
    <property type="entry name" value="ALCOHOL DEHYDROGENASE"/>
    <property type="match status" value="1"/>
</dbReference>
<dbReference type="Proteomes" id="UP000016568">
    <property type="component" value="Unassembled WGS sequence"/>
</dbReference>
<evidence type="ECO:0000259" key="7">
    <source>
        <dbReference type="Pfam" id="PF00107"/>
    </source>
</evidence>
<keyword evidence="2 6" id="KW-0479">Metal-binding</keyword>
<dbReference type="Gene3D" id="3.90.180.10">
    <property type="entry name" value="Medium-chain alcohol dehydrogenases, catalytic domain"/>
    <property type="match status" value="1"/>
</dbReference>
<name>U3A5X6_9SPHN</name>
<proteinExistence type="inferred from homology"/>
<feature type="domain" description="Alcohol dehydrogenase-like N-terminal" evidence="8">
    <location>
        <begin position="28"/>
        <end position="152"/>
    </location>
</feature>
<dbReference type="InterPro" id="IPR011032">
    <property type="entry name" value="GroES-like_sf"/>
</dbReference>
<evidence type="ECO:0000313" key="9">
    <source>
        <dbReference type="EMBL" id="GAD50148.1"/>
    </source>
</evidence>
<dbReference type="Pfam" id="PF08240">
    <property type="entry name" value="ADH_N"/>
    <property type="match status" value="1"/>
</dbReference>
<dbReference type="GO" id="GO:0008270">
    <property type="term" value="F:zinc ion binding"/>
    <property type="evidence" value="ECO:0007669"/>
    <property type="project" value="InterPro"/>
</dbReference>
<gene>
    <name evidence="9" type="ORF">NT2_07_01480</name>
</gene>
<dbReference type="AlphaFoldDB" id="U3A5X6"/>
<feature type="domain" description="Alcohol dehydrogenase-like C-terminal" evidence="7">
    <location>
        <begin position="194"/>
        <end position="323"/>
    </location>
</feature>
<keyword evidence="10" id="KW-1185">Reference proteome</keyword>
<dbReference type="RefSeq" id="WP_021690966.1">
    <property type="nucleotide sequence ID" value="NZ_BASZ01000007.1"/>
</dbReference>
<keyword evidence="5" id="KW-0520">NAD</keyword>
<keyword evidence="3 6" id="KW-0862">Zinc</keyword>
<dbReference type="InterPro" id="IPR013149">
    <property type="entry name" value="ADH-like_C"/>
</dbReference>
<evidence type="ECO:0000256" key="5">
    <source>
        <dbReference type="ARBA" id="ARBA00023027"/>
    </source>
</evidence>
<dbReference type="GO" id="GO:0046294">
    <property type="term" value="P:formaldehyde catabolic process"/>
    <property type="evidence" value="ECO:0007669"/>
    <property type="project" value="TreeGrafter"/>
</dbReference>
<evidence type="ECO:0000256" key="2">
    <source>
        <dbReference type="ARBA" id="ARBA00022723"/>
    </source>
</evidence>
<evidence type="ECO:0000256" key="4">
    <source>
        <dbReference type="ARBA" id="ARBA00023002"/>
    </source>
</evidence>